<keyword evidence="10" id="KW-1185">Reference proteome</keyword>
<evidence type="ECO:0000259" key="8">
    <source>
        <dbReference type="PROSITE" id="PS51006"/>
    </source>
</evidence>
<dbReference type="NCBIfam" id="TIGR00417">
    <property type="entry name" value="speE"/>
    <property type="match status" value="1"/>
</dbReference>
<evidence type="ECO:0000256" key="1">
    <source>
        <dbReference type="ARBA" id="ARBA00007867"/>
    </source>
</evidence>
<evidence type="ECO:0000256" key="6">
    <source>
        <dbReference type="RuleBase" id="RU003836"/>
    </source>
</evidence>
<feature type="binding site" evidence="4">
    <location>
        <position position="31"/>
    </location>
    <ligand>
        <name>S-methyl-5'-thioadenosine</name>
        <dbReference type="ChEBI" id="CHEBI:17509"/>
    </ligand>
</feature>
<accession>A0A6I6DD49</accession>
<name>A0A6I6DD49_9FIRM</name>
<dbReference type="Pfam" id="PF17284">
    <property type="entry name" value="Spermine_synt_N"/>
    <property type="match status" value="1"/>
</dbReference>
<evidence type="ECO:0000256" key="3">
    <source>
        <dbReference type="ARBA" id="ARBA00023115"/>
    </source>
</evidence>
<feature type="domain" description="PABS" evidence="8">
    <location>
        <begin position="2"/>
        <end position="235"/>
    </location>
</feature>
<dbReference type="GO" id="GO:0004766">
    <property type="term" value="F:spermidine synthase activity"/>
    <property type="evidence" value="ECO:0007669"/>
    <property type="project" value="UniProtKB-UniRule"/>
</dbReference>
<dbReference type="GO" id="GO:0005829">
    <property type="term" value="C:cytosol"/>
    <property type="evidence" value="ECO:0007669"/>
    <property type="project" value="TreeGrafter"/>
</dbReference>
<dbReference type="KEGG" id="salq:SYNTR_0437"/>
<evidence type="ECO:0000313" key="9">
    <source>
        <dbReference type="EMBL" id="QGT99030.1"/>
    </source>
</evidence>
<keyword evidence="2 4" id="KW-0808">Transferase</keyword>
<dbReference type="PANTHER" id="PTHR11558:SF11">
    <property type="entry name" value="SPERMIDINE SYNTHASE"/>
    <property type="match status" value="1"/>
</dbReference>
<evidence type="ECO:0000256" key="5">
    <source>
        <dbReference type="PROSITE-ProRule" id="PRU00354"/>
    </source>
</evidence>
<dbReference type="InterPro" id="IPR037163">
    <property type="entry name" value="Spermidine_synt_N_sf"/>
</dbReference>
<dbReference type="InterPro" id="IPR030373">
    <property type="entry name" value="PABS_CS"/>
</dbReference>
<dbReference type="PANTHER" id="PTHR11558">
    <property type="entry name" value="SPERMIDINE/SPERMINE SYNTHASE"/>
    <property type="match status" value="1"/>
</dbReference>
<dbReference type="Gene3D" id="3.40.50.150">
    <property type="entry name" value="Vaccinia Virus protein VP39"/>
    <property type="match status" value="1"/>
</dbReference>
<keyword evidence="3 4" id="KW-0620">Polyamine biosynthesis</keyword>
<feature type="binding site" evidence="4">
    <location>
        <begin position="155"/>
        <end position="158"/>
    </location>
    <ligand>
        <name>spermidine</name>
        <dbReference type="ChEBI" id="CHEBI:57834"/>
    </ligand>
</feature>
<dbReference type="AlphaFoldDB" id="A0A6I6DD49"/>
<dbReference type="GO" id="GO:0008295">
    <property type="term" value="P:spermidine biosynthetic process"/>
    <property type="evidence" value="ECO:0007669"/>
    <property type="project" value="UniProtKB-UniRule"/>
</dbReference>
<evidence type="ECO:0000313" key="10">
    <source>
        <dbReference type="Proteomes" id="UP000426444"/>
    </source>
</evidence>
<feature type="active site" description="Proton acceptor" evidence="4 5">
    <location>
        <position position="155"/>
    </location>
</feature>
<protein>
    <recommendedName>
        <fullName evidence="4">Polyamine aminopropyltransferase</fullName>
    </recommendedName>
    <alternativeName>
        <fullName evidence="4">Putrescine aminopropyltransferase</fullName>
        <shortName evidence="4">PAPT</shortName>
    </alternativeName>
    <alternativeName>
        <fullName evidence="4">Spermidine synthase</fullName>
        <shortName evidence="4">SPDS</shortName>
        <shortName evidence="4">SPDSY</shortName>
        <ecNumber evidence="4">2.5.1.16</ecNumber>
    </alternativeName>
</protein>
<comment type="pathway">
    <text evidence="4">Amine and polyamine biosynthesis; spermidine biosynthesis; spermidine from putrescine: step 1/1.</text>
</comment>
<dbReference type="EMBL" id="CP046457">
    <property type="protein sequence ID" value="QGT99030.1"/>
    <property type="molecule type" value="Genomic_DNA"/>
</dbReference>
<comment type="similarity">
    <text evidence="1 4 6">Belongs to the spermidine/spermine synthase family.</text>
</comment>
<keyword evidence="4 7" id="KW-0745">Spermidine biosynthesis</keyword>
<feature type="binding site" evidence="4">
    <location>
        <position position="62"/>
    </location>
    <ligand>
        <name>spermidine</name>
        <dbReference type="ChEBI" id="CHEBI:57834"/>
    </ligand>
</feature>
<dbReference type="UniPathway" id="UPA00248">
    <property type="reaction ID" value="UER00314"/>
</dbReference>
<reference evidence="10" key="1">
    <citation type="journal article" date="2019" name="Microbiology">
        <title>Complete Genome Sequence of an Uncultured Bacterium of the Candidate Phylum Bipolaricaulota.</title>
        <authorList>
            <person name="Kadnikov V.V."/>
            <person name="Mardanov A.V."/>
            <person name="Beletsky A.V."/>
            <person name="Frank Y.A."/>
            <person name="Karnachuk O.V."/>
            <person name="Ravin N.V."/>
        </authorList>
    </citation>
    <scope>NUCLEOTIDE SEQUENCE [LARGE SCALE GENOMIC DNA]</scope>
</reference>
<dbReference type="NCBIfam" id="NF002010">
    <property type="entry name" value="PRK00811.1"/>
    <property type="match status" value="1"/>
</dbReference>
<dbReference type="InterPro" id="IPR035246">
    <property type="entry name" value="Spermidine_synt_N"/>
</dbReference>
<dbReference type="EC" id="2.5.1.16" evidence="4"/>
<feature type="binding site" evidence="4">
    <location>
        <begin position="137"/>
        <end position="138"/>
    </location>
    <ligand>
        <name>S-methyl-5'-thioadenosine</name>
        <dbReference type="ChEBI" id="CHEBI:17509"/>
    </ligand>
</feature>
<evidence type="ECO:0000256" key="2">
    <source>
        <dbReference type="ARBA" id="ARBA00022679"/>
    </source>
</evidence>
<proteinExistence type="inferred from homology"/>
<dbReference type="RefSeq" id="WP_156202966.1">
    <property type="nucleotide sequence ID" value="NZ_CP046457.1"/>
</dbReference>
<dbReference type="OrthoDB" id="9793120at2"/>
<comment type="catalytic activity">
    <reaction evidence="4 7">
        <text>S-adenosyl 3-(methylsulfanyl)propylamine + putrescine = S-methyl-5'-thioadenosine + spermidine + H(+)</text>
        <dbReference type="Rhea" id="RHEA:12721"/>
        <dbReference type="ChEBI" id="CHEBI:15378"/>
        <dbReference type="ChEBI" id="CHEBI:17509"/>
        <dbReference type="ChEBI" id="CHEBI:57443"/>
        <dbReference type="ChEBI" id="CHEBI:57834"/>
        <dbReference type="ChEBI" id="CHEBI:326268"/>
        <dbReference type="EC" id="2.5.1.16"/>
    </reaction>
</comment>
<dbReference type="InterPro" id="IPR001045">
    <property type="entry name" value="Spermi_synthase"/>
</dbReference>
<dbReference type="PROSITE" id="PS01330">
    <property type="entry name" value="PABS_1"/>
    <property type="match status" value="1"/>
</dbReference>
<sequence>MDLWVTEYQTPSLGFSCKISETLRVEQTKYQHLAVVNTDQFGKMLLLDGMIQTTEVDEFVYHEMITMVAINSHPNPKNVLIIGGGDGGTLREVVHHPLVENGTLVEIDDRVIQASKDFFPQLSLSFNNPKANVIVDDGIKFVKQHKDKFDVVIIDSTEPVGPAIQLFSKEFYTDVYNCLKADGIIIAQSESPFFNKDVIKMAYSGINNVFNTTKLYLASIPTYPSGLWSFTIGSKKHDPEKVVFSGDLDLKYYTSAIHQAAFMLPNFVKNIIT</sequence>
<comment type="subunit">
    <text evidence="4">Homodimer or homotetramer.</text>
</comment>
<comment type="function">
    <text evidence="4">Catalyzes the irreversible transfer of a propylamine group from the amino donor S-adenosylmethioninamine (decarboxy-AdoMet) to putrescine (1,4-diaminobutane) to yield spermidine.</text>
</comment>
<evidence type="ECO:0000256" key="7">
    <source>
        <dbReference type="RuleBase" id="RU003837"/>
    </source>
</evidence>
<dbReference type="Gene3D" id="2.30.140.10">
    <property type="entry name" value="Spermidine synthase, tetramerisation domain"/>
    <property type="match status" value="1"/>
</dbReference>
<evidence type="ECO:0000256" key="4">
    <source>
        <dbReference type="HAMAP-Rule" id="MF_00198"/>
    </source>
</evidence>
<dbReference type="CDD" id="cd02440">
    <property type="entry name" value="AdoMet_MTases"/>
    <property type="match status" value="1"/>
</dbReference>
<dbReference type="PROSITE" id="PS51006">
    <property type="entry name" value="PABS_2"/>
    <property type="match status" value="1"/>
</dbReference>
<dbReference type="Pfam" id="PF01564">
    <property type="entry name" value="Spermine_synth"/>
    <property type="match status" value="1"/>
</dbReference>
<dbReference type="HAMAP" id="MF_00198">
    <property type="entry name" value="Spermidine_synth"/>
    <property type="match status" value="1"/>
</dbReference>
<organism evidence="9 10">
    <name type="scientific">Candidatus Syntrophocurvum alkaliphilum</name>
    <dbReference type="NCBI Taxonomy" id="2293317"/>
    <lineage>
        <taxon>Bacteria</taxon>
        <taxon>Bacillati</taxon>
        <taxon>Bacillota</taxon>
        <taxon>Clostridia</taxon>
        <taxon>Eubacteriales</taxon>
        <taxon>Syntrophomonadaceae</taxon>
        <taxon>Candidatus Syntrophocurvum</taxon>
    </lineage>
</organism>
<dbReference type="InterPro" id="IPR029063">
    <property type="entry name" value="SAM-dependent_MTases_sf"/>
</dbReference>
<feature type="binding site" evidence="4">
    <location>
        <position position="86"/>
    </location>
    <ligand>
        <name>spermidine</name>
        <dbReference type="ChEBI" id="CHEBI:57834"/>
    </ligand>
</feature>
<feature type="binding site" evidence="4">
    <location>
        <position position="106"/>
    </location>
    <ligand>
        <name>S-methyl-5'-thioadenosine</name>
        <dbReference type="ChEBI" id="CHEBI:17509"/>
    </ligand>
</feature>
<gene>
    <name evidence="4" type="primary">speE</name>
    <name evidence="9" type="ORF">SYNTR_0437</name>
</gene>
<dbReference type="InterPro" id="IPR030374">
    <property type="entry name" value="PABS"/>
</dbReference>
<dbReference type="SUPFAM" id="SSF53335">
    <property type="entry name" value="S-adenosyl-L-methionine-dependent methyltransferases"/>
    <property type="match status" value="1"/>
</dbReference>
<feature type="binding site" evidence="4">
    <location>
        <position position="162"/>
    </location>
    <ligand>
        <name>S-methyl-5'-thioadenosine</name>
        <dbReference type="ChEBI" id="CHEBI:17509"/>
    </ligand>
</feature>
<dbReference type="Proteomes" id="UP000426444">
    <property type="component" value="Chromosome"/>
</dbReference>